<sequence length="75" mass="8112">MSAPGPVRPSRSDIRDEHGAIVGASKIARDISERIQAQARQTLLMREMNHRIKNLFALTGGLISLSARSAGSVED</sequence>
<dbReference type="OrthoDB" id="341208at2"/>
<evidence type="ECO:0000256" key="5">
    <source>
        <dbReference type="ARBA" id="ARBA00022741"/>
    </source>
</evidence>
<evidence type="ECO:0000313" key="8">
    <source>
        <dbReference type="EMBL" id="SEG63694.1"/>
    </source>
</evidence>
<evidence type="ECO:0000256" key="1">
    <source>
        <dbReference type="ARBA" id="ARBA00000085"/>
    </source>
</evidence>
<keyword evidence="6 8" id="KW-0418">Kinase</keyword>
<dbReference type="RefSeq" id="WP_103873996.1">
    <property type="nucleotide sequence ID" value="NZ_FNUY01000008.1"/>
</dbReference>
<dbReference type="EMBL" id="FNUY01000008">
    <property type="protein sequence ID" value="SEG63694.1"/>
    <property type="molecule type" value="Genomic_DNA"/>
</dbReference>
<evidence type="ECO:0000256" key="4">
    <source>
        <dbReference type="ARBA" id="ARBA00022679"/>
    </source>
</evidence>
<evidence type="ECO:0000256" key="6">
    <source>
        <dbReference type="ARBA" id="ARBA00022777"/>
    </source>
</evidence>
<evidence type="ECO:0000313" key="9">
    <source>
        <dbReference type="Proteomes" id="UP000236743"/>
    </source>
</evidence>
<organism evidence="8 9">
    <name type="scientific">Bosea lathyri</name>
    <dbReference type="NCBI Taxonomy" id="1036778"/>
    <lineage>
        <taxon>Bacteria</taxon>
        <taxon>Pseudomonadati</taxon>
        <taxon>Pseudomonadota</taxon>
        <taxon>Alphaproteobacteria</taxon>
        <taxon>Hyphomicrobiales</taxon>
        <taxon>Boseaceae</taxon>
        <taxon>Bosea</taxon>
    </lineage>
</organism>
<evidence type="ECO:0000256" key="7">
    <source>
        <dbReference type="ARBA" id="ARBA00022840"/>
    </source>
</evidence>
<dbReference type="GO" id="GO:0004673">
    <property type="term" value="F:protein histidine kinase activity"/>
    <property type="evidence" value="ECO:0007669"/>
    <property type="project" value="UniProtKB-EC"/>
</dbReference>
<dbReference type="PANTHER" id="PTHR41523">
    <property type="entry name" value="TWO-COMPONENT SYSTEM SENSOR PROTEIN"/>
    <property type="match status" value="1"/>
</dbReference>
<dbReference type="Proteomes" id="UP000236743">
    <property type="component" value="Unassembled WGS sequence"/>
</dbReference>
<dbReference type="Gene3D" id="3.30.450.20">
    <property type="entry name" value="PAS domain"/>
    <property type="match status" value="1"/>
</dbReference>
<keyword evidence="4" id="KW-0808">Transferase</keyword>
<dbReference type="EC" id="2.7.13.3" evidence="2"/>
<gene>
    <name evidence="8" type="ORF">SAMN04488115_10825</name>
</gene>
<keyword evidence="3" id="KW-0597">Phosphoprotein</keyword>
<keyword evidence="9" id="KW-1185">Reference proteome</keyword>
<accession>A0A1H6BSL1</accession>
<reference evidence="8 9" key="1">
    <citation type="submission" date="2016-10" db="EMBL/GenBank/DDBJ databases">
        <authorList>
            <person name="de Groot N.N."/>
        </authorList>
    </citation>
    <scope>NUCLEOTIDE SEQUENCE [LARGE SCALE GENOMIC DNA]</scope>
    <source>
        <strain evidence="8 9">DSM 26656</strain>
    </source>
</reference>
<keyword evidence="7" id="KW-0067">ATP-binding</keyword>
<proteinExistence type="predicted"/>
<dbReference type="GO" id="GO:0005524">
    <property type="term" value="F:ATP binding"/>
    <property type="evidence" value="ECO:0007669"/>
    <property type="project" value="UniProtKB-KW"/>
</dbReference>
<dbReference type="PANTHER" id="PTHR41523:SF8">
    <property type="entry name" value="ETHYLENE RESPONSE SENSOR PROTEIN"/>
    <property type="match status" value="1"/>
</dbReference>
<dbReference type="AlphaFoldDB" id="A0A1H6BSL1"/>
<keyword evidence="5" id="KW-0547">Nucleotide-binding</keyword>
<protein>
    <recommendedName>
        <fullName evidence="2">histidine kinase</fullName>
        <ecNumber evidence="2">2.7.13.3</ecNumber>
    </recommendedName>
</protein>
<evidence type="ECO:0000256" key="2">
    <source>
        <dbReference type="ARBA" id="ARBA00012438"/>
    </source>
</evidence>
<comment type="catalytic activity">
    <reaction evidence="1">
        <text>ATP + protein L-histidine = ADP + protein N-phospho-L-histidine.</text>
        <dbReference type="EC" id="2.7.13.3"/>
    </reaction>
</comment>
<evidence type="ECO:0000256" key="3">
    <source>
        <dbReference type="ARBA" id="ARBA00022553"/>
    </source>
</evidence>
<name>A0A1H6BSL1_9HYPH</name>